<accession>A0A095SHL6</accession>
<evidence type="ECO:0000256" key="2">
    <source>
        <dbReference type="ARBA" id="ARBA00008749"/>
    </source>
</evidence>
<dbReference type="STRING" id="1177154.Y5S_02805"/>
<keyword evidence="4 11" id="KW-0812">Transmembrane</keyword>
<evidence type="ECO:0000256" key="7">
    <source>
        <dbReference type="ARBA" id="ARBA00023002"/>
    </source>
</evidence>
<reference evidence="12 13" key="1">
    <citation type="submission" date="2012-09" db="EMBL/GenBank/DDBJ databases">
        <title>Genome Sequence of alkane-degrading Bacterium Alcanivorax sp. 19-m-6.</title>
        <authorList>
            <person name="Lai Q."/>
            <person name="Shao Z."/>
        </authorList>
    </citation>
    <scope>NUCLEOTIDE SEQUENCE [LARGE SCALE GENOMIC DNA]</scope>
    <source>
        <strain evidence="12 13">19-m-6</strain>
    </source>
</reference>
<evidence type="ECO:0000256" key="10">
    <source>
        <dbReference type="ARBA" id="ARBA00023160"/>
    </source>
</evidence>
<evidence type="ECO:0000256" key="11">
    <source>
        <dbReference type="SAM" id="Phobius"/>
    </source>
</evidence>
<evidence type="ECO:0000256" key="4">
    <source>
        <dbReference type="ARBA" id="ARBA00022692"/>
    </source>
</evidence>
<feature type="transmembrane region" description="Helical" evidence="11">
    <location>
        <begin position="86"/>
        <end position="104"/>
    </location>
</feature>
<dbReference type="OrthoDB" id="19906at2"/>
<comment type="caution">
    <text evidence="12">The sequence shown here is derived from an EMBL/GenBank/DDBJ whole genome shotgun (WGS) entry which is preliminary data.</text>
</comment>
<dbReference type="InterPro" id="IPR015876">
    <property type="entry name" value="Acyl-CoA_DS"/>
</dbReference>
<keyword evidence="9 11" id="KW-0472">Membrane</keyword>
<keyword evidence="6 11" id="KW-1133">Transmembrane helix</keyword>
<dbReference type="PATRIC" id="fig|1177154.3.peg.2844"/>
<keyword evidence="5" id="KW-0276">Fatty acid metabolism</keyword>
<dbReference type="PANTHER" id="PTHR11351:SF31">
    <property type="entry name" value="DESATURASE 1, ISOFORM A-RELATED"/>
    <property type="match status" value="1"/>
</dbReference>
<evidence type="ECO:0000256" key="5">
    <source>
        <dbReference type="ARBA" id="ARBA00022832"/>
    </source>
</evidence>
<name>A0A095SHL6_9GAMM</name>
<dbReference type="AlphaFoldDB" id="A0A095SHL6"/>
<evidence type="ECO:0000256" key="6">
    <source>
        <dbReference type="ARBA" id="ARBA00022989"/>
    </source>
</evidence>
<evidence type="ECO:0000256" key="1">
    <source>
        <dbReference type="ARBA" id="ARBA00004141"/>
    </source>
</evidence>
<dbReference type="GO" id="GO:0006633">
    <property type="term" value="P:fatty acid biosynthetic process"/>
    <property type="evidence" value="ECO:0007669"/>
    <property type="project" value="UniProtKB-KW"/>
</dbReference>
<evidence type="ECO:0000256" key="8">
    <source>
        <dbReference type="ARBA" id="ARBA00023098"/>
    </source>
</evidence>
<comment type="subcellular location">
    <subcellularLocation>
        <location evidence="1">Membrane</location>
        <topology evidence="1">Multi-pass membrane protein</topology>
    </subcellularLocation>
</comment>
<dbReference type="GO" id="GO:0016020">
    <property type="term" value="C:membrane"/>
    <property type="evidence" value="ECO:0007669"/>
    <property type="project" value="UniProtKB-SubCell"/>
</dbReference>
<evidence type="ECO:0000256" key="3">
    <source>
        <dbReference type="ARBA" id="ARBA00022516"/>
    </source>
</evidence>
<evidence type="ECO:0000313" key="12">
    <source>
        <dbReference type="EMBL" id="KGD64037.1"/>
    </source>
</evidence>
<comment type="similarity">
    <text evidence="2">Belongs to the fatty acid desaturase type 2 family.</text>
</comment>
<keyword evidence="8" id="KW-0443">Lipid metabolism</keyword>
<dbReference type="CDD" id="cd03505">
    <property type="entry name" value="Delta9-FADS-like"/>
    <property type="match status" value="1"/>
</dbReference>
<feature type="transmembrane region" description="Helical" evidence="11">
    <location>
        <begin position="51"/>
        <end position="74"/>
    </location>
</feature>
<sequence>MFNTERVRTKTGTDAFAGRVLWSPSKSIWFLFHFLTLILVAPFVASVSSIAIFIVLTAVTLCFGHSLGMHRLLIHRSYECPKWMEYLFVYLGTLVGMAGPIGMMRQHDLRDWAQRQTRCHDYLLHGSSMIKDGWWQLNCDLRLDNPPEFCIEESVTSDPFYRFIEKTWMWQQLVLAVPLYWIGGLSWLVWGISVRIVVSVGGHWFIGYFAHNHGERTWRVDGAAVQGHNIRLAGLISMGEAWHNNHHAYPRSAMLGLYTDEPDPGWWVLNALYNLGIVKNIRLPSHLPPRPELVSERGDIDGRIERGLEDCQIATFIRGKG</sequence>
<dbReference type="eggNOG" id="COG1398">
    <property type="taxonomic scope" value="Bacteria"/>
</dbReference>
<evidence type="ECO:0000256" key="9">
    <source>
        <dbReference type="ARBA" id="ARBA00023136"/>
    </source>
</evidence>
<dbReference type="EMBL" id="ARXV01000012">
    <property type="protein sequence ID" value="KGD64037.1"/>
    <property type="molecule type" value="Genomic_DNA"/>
</dbReference>
<proteinExistence type="inferred from homology"/>
<protein>
    <submittedName>
        <fullName evidence="12">Fatty acid desaturase</fullName>
    </submittedName>
</protein>
<dbReference type="GO" id="GO:0016717">
    <property type="term" value="F:oxidoreductase activity, acting on paired donors, with oxidation of a pair of donors resulting in the reduction of molecular oxygen to two molecules of water"/>
    <property type="evidence" value="ECO:0007669"/>
    <property type="project" value="InterPro"/>
</dbReference>
<keyword evidence="3" id="KW-0444">Lipid biosynthesis</keyword>
<keyword evidence="7" id="KW-0560">Oxidoreductase</keyword>
<dbReference type="Proteomes" id="UP000029444">
    <property type="component" value="Unassembled WGS sequence"/>
</dbReference>
<keyword evidence="13" id="KW-1185">Reference proteome</keyword>
<gene>
    <name evidence="12" type="ORF">Y5S_02805</name>
</gene>
<dbReference type="PANTHER" id="PTHR11351">
    <property type="entry name" value="ACYL-COA DESATURASE"/>
    <property type="match status" value="1"/>
</dbReference>
<feature type="transmembrane region" description="Helical" evidence="11">
    <location>
        <begin position="28"/>
        <end position="45"/>
    </location>
</feature>
<organism evidence="12 13">
    <name type="scientific">Alcanivorax nanhaiticus</name>
    <dbReference type="NCBI Taxonomy" id="1177154"/>
    <lineage>
        <taxon>Bacteria</taxon>
        <taxon>Pseudomonadati</taxon>
        <taxon>Pseudomonadota</taxon>
        <taxon>Gammaproteobacteria</taxon>
        <taxon>Oceanospirillales</taxon>
        <taxon>Alcanivoracaceae</taxon>
        <taxon>Alcanivorax</taxon>
    </lineage>
</organism>
<evidence type="ECO:0000313" key="13">
    <source>
        <dbReference type="Proteomes" id="UP000029444"/>
    </source>
</evidence>
<keyword evidence="10" id="KW-0275">Fatty acid biosynthesis</keyword>
<dbReference type="RefSeq" id="WP_035233832.1">
    <property type="nucleotide sequence ID" value="NZ_ARXV01000012.1"/>
</dbReference>